<dbReference type="AlphaFoldDB" id="A0A1Y1XQH7"/>
<feature type="chain" id="PRO_5013163909" evidence="2">
    <location>
        <begin position="25"/>
        <end position="310"/>
    </location>
</feature>
<evidence type="ECO:0000313" key="3">
    <source>
        <dbReference type="EMBL" id="ORX87987.1"/>
    </source>
</evidence>
<feature type="compositionally biased region" description="Polar residues" evidence="1">
    <location>
        <begin position="37"/>
        <end position="46"/>
    </location>
</feature>
<evidence type="ECO:0000313" key="4">
    <source>
        <dbReference type="Proteomes" id="UP000193944"/>
    </source>
</evidence>
<dbReference type="Proteomes" id="UP000193944">
    <property type="component" value="Unassembled WGS sequence"/>
</dbReference>
<feature type="compositionally biased region" description="Low complexity" evidence="1">
    <location>
        <begin position="55"/>
        <end position="94"/>
    </location>
</feature>
<organism evidence="3 4">
    <name type="scientific">Anaeromyces robustus</name>
    <dbReference type="NCBI Taxonomy" id="1754192"/>
    <lineage>
        <taxon>Eukaryota</taxon>
        <taxon>Fungi</taxon>
        <taxon>Fungi incertae sedis</taxon>
        <taxon>Chytridiomycota</taxon>
        <taxon>Chytridiomycota incertae sedis</taxon>
        <taxon>Neocallimastigomycetes</taxon>
        <taxon>Neocallimastigales</taxon>
        <taxon>Neocallimastigaceae</taxon>
        <taxon>Anaeromyces</taxon>
    </lineage>
</organism>
<feature type="region of interest" description="Disordered" evidence="1">
    <location>
        <begin position="29"/>
        <end position="116"/>
    </location>
</feature>
<keyword evidence="4" id="KW-1185">Reference proteome</keyword>
<evidence type="ECO:0000256" key="2">
    <source>
        <dbReference type="SAM" id="SignalP"/>
    </source>
</evidence>
<dbReference type="OrthoDB" id="2147660at2759"/>
<keyword evidence="2" id="KW-0732">Signal</keyword>
<sequence>MKYKKIHILFYFLILCLVIIKINAKDVSEDGEKNKNIENTGDNNEVGNKDDEGNTEGNDVNNNDKNNNNNNDTENKNNNNNDENNNKDGNGNNDENNDEENGQTNKSKEEEEMERSCSSSIGNILFQKPNSKSIIVPYSNFTIIWYYDNREFSVRYPSHNITLMLFKSEDANYNDYMNAWKNPIYTRTIPVSEIQPGPERLDGKPVYQWDWDTNFYIDDGFTQHPGLNEQYKFRIIGDGKDIITNKDHYECYVDGDLTPGSTSSFYIVKNNPLGLNYKPLVIENGSSSNFRSTKIFTTIFISIIICLLLI</sequence>
<evidence type="ECO:0000256" key="1">
    <source>
        <dbReference type="SAM" id="MobiDB-lite"/>
    </source>
</evidence>
<protein>
    <submittedName>
        <fullName evidence="3">Uncharacterized protein</fullName>
    </submittedName>
</protein>
<accession>A0A1Y1XQH7</accession>
<reference evidence="3 4" key="2">
    <citation type="submission" date="2016-08" db="EMBL/GenBank/DDBJ databases">
        <title>Pervasive Adenine N6-methylation of Active Genes in Fungi.</title>
        <authorList>
            <consortium name="DOE Joint Genome Institute"/>
            <person name="Mondo S.J."/>
            <person name="Dannebaum R.O."/>
            <person name="Kuo R.C."/>
            <person name="Labutti K."/>
            <person name="Haridas S."/>
            <person name="Kuo A."/>
            <person name="Salamov A."/>
            <person name="Ahrendt S.R."/>
            <person name="Lipzen A."/>
            <person name="Sullivan W."/>
            <person name="Andreopoulos W.B."/>
            <person name="Clum A."/>
            <person name="Lindquist E."/>
            <person name="Daum C."/>
            <person name="Ramamoorthy G.K."/>
            <person name="Gryganskyi A."/>
            <person name="Culley D."/>
            <person name="Magnuson J.K."/>
            <person name="James T.Y."/>
            <person name="O'Malley M.A."/>
            <person name="Stajich J.E."/>
            <person name="Spatafora J.W."/>
            <person name="Visel A."/>
            <person name="Grigoriev I.V."/>
        </authorList>
    </citation>
    <scope>NUCLEOTIDE SEQUENCE [LARGE SCALE GENOMIC DNA]</scope>
    <source>
        <strain evidence="3 4">S4</strain>
    </source>
</reference>
<dbReference type="EMBL" id="MCFG01000003">
    <property type="protein sequence ID" value="ORX87987.1"/>
    <property type="molecule type" value="Genomic_DNA"/>
</dbReference>
<name>A0A1Y1XQH7_9FUNG</name>
<proteinExistence type="predicted"/>
<feature type="signal peptide" evidence="2">
    <location>
        <begin position="1"/>
        <end position="24"/>
    </location>
</feature>
<comment type="caution">
    <text evidence="3">The sequence shown here is derived from an EMBL/GenBank/DDBJ whole genome shotgun (WGS) entry which is preliminary data.</text>
</comment>
<reference evidence="3 4" key="1">
    <citation type="submission" date="2016-08" db="EMBL/GenBank/DDBJ databases">
        <title>A Parts List for Fungal Cellulosomes Revealed by Comparative Genomics.</title>
        <authorList>
            <consortium name="DOE Joint Genome Institute"/>
            <person name="Haitjema C.H."/>
            <person name="Gilmore S.P."/>
            <person name="Henske J.K."/>
            <person name="Solomon K.V."/>
            <person name="De Groot R."/>
            <person name="Kuo A."/>
            <person name="Mondo S.J."/>
            <person name="Salamov A.A."/>
            <person name="Labutti K."/>
            <person name="Zhao Z."/>
            <person name="Chiniquy J."/>
            <person name="Barry K."/>
            <person name="Brewer H.M."/>
            <person name="Purvine S.O."/>
            <person name="Wright A.T."/>
            <person name="Boxma B."/>
            <person name="Van Alen T."/>
            <person name="Hackstein J.H."/>
            <person name="Baker S.E."/>
            <person name="Grigoriev I.V."/>
            <person name="O'Malley M.A."/>
        </authorList>
    </citation>
    <scope>NUCLEOTIDE SEQUENCE [LARGE SCALE GENOMIC DNA]</scope>
    <source>
        <strain evidence="3 4">S4</strain>
    </source>
</reference>
<gene>
    <name evidence="3" type="ORF">BCR32DRAFT_263855</name>
</gene>